<proteinExistence type="predicted"/>
<reference evidence="1" key="1">
    <citation type="submission" date="2019-11" db="EMBL/GenBank/DDBJ databases">
        <authorList>
            <person name="Feng L."/>
        </authorList>
    </citation>
    <scope>NUCLEOTIDE SEQUENCE</scope>
    <source>
        <strain evidence="1">PdistasonisLFYP31</strain>
    </source>
</reference>
<sequence length="42" mass="4391">MKSGMKIGISLCLGVLMCLNAGCTGKKSAAEEPELTYSVSIR</sequence>
<evidence type="ECO:0000313" key="1">
    <source>
        <dbReference type="EMBL" id="VYU79063.1"/>
    </source>
</evidence>
<gene>
    <name evidence="1" type="ORF">PDLFYP31_04267</name>
</gene>
<accession>A0A6N3HT36</accession>
<protein>
    <submittedName>
        <fullName evidence="1">Uncharacterized protein</fullName>
    </submittedName>
</protein>
<name>A0A6N3HT36_PARDI</name>
<dbReference type="AlphaFoldDB" id="A0A6N3HT36"/>
<organism evidence="1">
    <name type="scientific">Parabacteroides distasonis</name>
    <dbReference type="NCBI Taxonomy" id="823"/>
    <lineage>
        <taxon>Bacteria</taxon>
        <taxon>Pseudomonadati</taxon>
        <taxon>Bacteroidota</taxon>
        <taxon>Bacteroidia</taxon>
        <taxon>Bacteroidales</taxon>
        <taxon>Tannerellaceae</taxon>
        <taxon>Parabacteroides</taxon>
    </lineage>
</organism>
<dbReference type="EMBL" id="CACRUW010000041">
    <property type="protein sequence ID" value="VYU79063.1"/>
    <property type="molecule type" value="Genomic_DNA"/>
</dbReference>